<sequence length="494" mass="55966">MAPKKKVYNGYALFMMETRDKLLSQGVKVSMADMAVHCKKDWEKMSDEMKENYKAKGKQMKNNAKVGKYTSLGEKVEDVVKLSEDNKSQANAMYAYIDVLLDMQPASHYLPKQKFILIHINPYTCEKEGFYFPAEISMAEFSLENGLIRMFHQLIGFDKVRTNAPHAPTADINNHAANNHKIDVFSMFPNNYTEVLLKIIGFIMNKEVNAAILSDLTLDMPPIYTAHTPIENELMITSSSLFKLFESAVRDAERSDFNNIIRVYHLDKLFMKLKNACYKVKNPGTHDLALPSVAMATDSLSKDVVNTIKTIGCSFHEKLELAHVCSNYFVCKWINILSAHCCRYVDIELVSGRHYDFDLPKTDCTVEERFEKINISKFAVDNFDNKEINEPETLGADSWPSLEGTSANIPKPIWNRPVCKENANGKTITNKEDNFPQPGELKNAPVTAMTGMNSWWKIAGHGRGVISQVNSDNQNQLNDNSKPTSKGRGIFRKK</sequence>
<evidence type="ECO:0000313" key="14">
    <source>
        <dbReference type="EMBL" id="CAI6373215.1"/>
    </source>
</evidence>
<dbReference type="Gene3D" id="1.10.30.10">
    <property type="entry name" value="High mobility group box domain"/>
    <property type="match status" value="1"/>
</dbReference>
<dbReference type="GO" id="GO:0060964">
    <property type="term" value="P:regulation of miRNA-mediated gene silencing"/>
    <property type="evidence" value="ECO:0007669"/>
    <property type="project" value="InterPro"/>
</dbReference>
<comment type="caution">
    <text evidence="14">The sequence shown here is derived from an EMBL/GenBank/DDBJ whole genome shotgun (WGS) entry which is preliminary data.</text>
</comment>
<evidence type="ECO:0000259" key="13">
    <source>
        <dbReference type="Pfam" id="PF13017"/>
    </source>
</evidence>
<gene>
    <name evidence="14" type="ORF">MEUPH1_LOCUS26996</name>
</gene>
<dbReference type="InterPro" id="IPR039259">
    <property type="entry name" value="Protein_maelstrom"/>
</dbReference>
<evidence type="ECO:0000256" key="7">
    <source>
        <dbReference type="ARBA" id="ARBA00023125"/>
    </source>
</evidence>
<dbReference type="InterPro" id="IPR009071">
    <property type="entry name" value="HMG_box_dom"/>
</dbReference>
<evidence type="ECO:0000256" key="1">
    <source>
        <dbReference type="ARBA" id="ARBA00004123"/>
    </source>
</evidence>
<feature type="domain" description="HMG box" evidence="12">
    <location>
        <begin position="3"/>
        <end position="63"/>
    </location>
</feature>
<dbReference type="EMBL" id="CARXXK010001085">
    <property type="protein sequence ID" value="CAI6373215.1"/>
    <property type="molecule type" value="Genomic_DNA"/>
</dbReference>
<accession>A0AAV0XXE9</accession>
<comment type="similarity">
    <text evidence="3">Belongs to the maelstrom family.</text>
</comment>
<organism evidence="14 15">
    <name type="scientific">Macrosiphum euphorbiae</name>
    <name type="common">potato aphid</name>
    <dbReference type="NCBI Taxonomy" id="13131"/>
    <lineage>
        <taxon>Eukaryota</taxon>
        <taxon>Metazoa</taxon>
        <taxon>Ecdysozoa</taxon>
        <taxon>Arthropoda</taxon>
        <taxon>Hexapoda</taxon>
        <taxon>Insecta</taxon>
        <taxon>Pterygota</taxon>
        <taxon>Neoptera</taxon>
        <taxon>Paraneoptera</taxon>
        <taxon>Hemiptera</taxon>
        <taxon>Sternorrhyncha</taxon>
        <taxon>Aphidomorpha</taxon>
        <taxon>Aphidoidea</taxon>
        <taxon>Aphididae</taxon>
        <taxon>Macrosiphini</taxon>
        <taxon>Macrosiphum</taxon>
    </lineage>
</organism>
<dbReference type="AlphaFoldDB" id="A0AAV0XXE9"/>
<dbReference type="PANTHER" id="PTHR21358:SF4">
    <property type="entry name" value="PROTEIN MAELSTROM HOMOLOG"/>
    <property type="match status" value="1"/>
</dbReference>
<reference evidence="14 15" key="1">
    <citation type="submission" date="2023-01" db="EMBL/GenBank/DDBJ databases">
        <authorList>
            <person name="Whitehead M."/>
        </authorList>
    </citation>
    <scope>NUCLEOTIDE SEQUENCE [LARGE SCALE GENOMIC DNA]</scope>
</reference>
<dbReference type="SUPFAM" id="SSF47095">
    <property type="entry name" value="HMG-box"/>
    <property type="match status" value="1"/>
</dbReference>
<dbReference type="GO" id="GO:0007283">
    <property type="term" value="P:spermatogenesis"/>
    <property type="evidence" value="ECO:0007669"/>
    <property type="project" value="TreeGrafter"/>
</dbReference>
<dbReference type="Proteomes" id="UP001160148">
    <property type="component" value="Unassembled WGS sequence"/>
</dbReference>
<evidence type="ECO:0000256" key="9">
    <source>
        <dbReference type="ARBA" id="ARBA00023242"/>
    </source>
</evidence>
<proteinExistence type="inferred from homology"/>
<dbReference type="Pfam" id="PF09011">
    <property type="entry name" value="HMG_box_2"/>
    <property type="match status" value="1"/>
</dbReference>
<dbReference type="GO" id="GO:0045892">
    <property type="term" value="P:negative regulation of DNA-templated transcription"/>
    <property type="evidence" value="ECO:0007669"/>
    <property type="project" value="TreeGrafter"/>
</dbReference>
<feature type="region of interest" description="Disordered" evidence="11">
    <location>
        <begin position="471"/>
        <end position="494"/>
    </location>
</feature>
<evidence type="ECO:0000256" key="3">
    <source>
        <dbReference type="ARBA" id="ARBA00007057"/>
    </source>
</evidence>
<dbReference type="InterPro" id="IPR036910">
    <property type="entry name" value="HMG_box_dom_sf"/>
</dbReference>
<evidence type="ECO:0000313" key="15">
    <source>
        <dbReference type="Proteomes" id="UP001160148"/>
    </source>
</evidence>
<dbReference type="GO" id="GO:0030154">
    <property type="term" value="P:cell differentiation"/>
    <property type="evidence" value="ECO:0007669"/>
    <property type="project" value="UniProtKB-KW"/>
</dbReference>
<evidence type="ECO:0008006" key="16">
    <source>
        <dbReference type="Google" id="ProtNLM"/>
    </source>
</evidence>
<evidence type="ECO:0000256" key="2">
    <source>
        <dbReference type="ARBA" id="ARBA00004496"/>
    </source>
</evidence>
<dbReference type="InterPro" id="IPR024970">
    <property type="entry name" value="Maelstrom"/>
</dbReference>
<evidence type="ECO:0000259" key="12">
    <source>
        <dbReference type="Pfam" id="PF09011"/>
    </source>
</evidence>
<keyword evidence="15" id="KW-1185">Reference proteome</keyword>
<feature type="domain" description="Maelstrom" evidence="13">
    <location>
        <begin position="129"/>
        <end position="354"/>
    </location>
</feature>
<dbReference type="Pfam" id="PF13017">
    <property type="entry name" value="Maelstrom"/>
    <property type="match status" value="1"/>
</dbReference>
<evidence type="ECO:0000256" key="10">
    <source>
        <dbReference type="ARBA" id="ARBA00023254"/>
    </source>
</evidence>
<evidence type="ECO:0000256" key="5">
    <source>
        <dbReference type="ARBA" id="ARBA00022490"/>
    </source>
</evidence>
<dbReference type="PANTHER" id="PTHR21358">
    <property type="entry name" value="PROTEIN MAELSTROM HOMOLOG"/>
    <property type="match status" value="1"/>
</dbReference>
<name>A0AAV0XXE9_9HEMI</name>
<feature type="compositionally biased region" description="Low complexity" evidence="11">
    <location>
        <begin position="471"/>
        <end position="481"/>
    </location>
</feature>
<dbReference type="GO" id="GO:0034587">
    <property type="term" value="P:piRNA processing"/>
    <property type="evidence" value="ECO:0007669"/>
    <property type="project" value="TreeGrafter"/>
</dbReference>
<evidence type="ECO:0000256" key="11">
    <source>
        <dbReference type="SAM" id="MobiDB-lite"/>
    </source>
</evidence>
<keyword evidence="8" id="KW-0943">RNA-mediated gene silencing</keyword>
<protein>
    <recommendedName>
        <fullName evidence="16">HMG box domain-containing protein</fullName>
    </recommendedName>
</protein>
<keyword evidence="5" id="KW-0963">Cytoplasm</keyword>
<dbReference type="GO" id="GO:0007140">
    <property type="term" value="P:male meiotic nuclear division"/>
    <property type="evidence" value="ECO:0007669"/>
    <property type="project" value="TreeGrafter"/>
</dbReference>
<keyword evidence="7" id="KW-0238">DNA-binding</keyword>
<dbReference type="GO" id="GO:0043565">
    <property type="term" value="F:sequence-specific DNA binding"/>
    <property type="evidence" value="ECO:0007669"/>
    <property type="project" value="TreeGrafter"/>
</dbReference>
<keyword evidence="9" id="KW-0539">Nucleus</keyword>
<dbReference type="GO" id="GO:0005634">
    <property type="term" value="C:nucleus"/>
    <property type="evidence" value="ECO:0007669"/>
    <property type="project" value="UniProtKB-SubCell"/>
</dbReference>
<evidence type="ECO:0000256" key="4">
    <source>
        <dbReference type="ARBA" id="ARBA00022473"/>
    </source>
</evidence>
<evidence type="ECO:0000256" key="6">
    <source>
        <dbReference type="ARBA" id="ARBA00022782"/>
    </source>
</evidence>
<keyword evidence="10" id="KW-0469">Meiosis</keyword>
<evidence type="ECO:0000256" key="8">
    <source>
        <dbReference type="ARBA" id="ARBA00023158"/>
    </source>
</evidence>
<keyword evidence="6" id="KW-0221">Differentiation</keyword>
<dbReference type="GO" id="GO:0043186">
    <property type="term" value="C:P granule"/>
    <property type="evidence" value="ECO:0007669"/>
    <property type="project" value="TreeGrafter"/>
</dbReference>
<keyword evidence="4" id="KW-0217">Developmental protein</keyword>
<comment type="subcellular location">
    <subcellularLocation>
        <location evidence="2">Cytoplasm</location>
    </subcellularLocation>
    <subcellularLocation>
        <location evidence="1">Nucleus</location>
    </subcellularLocation>
</comment>